<sequence>MGKHQGSDFRRLLAELTDVPGPPGHEGPVREVMARQVAPVADEVTADRLGAVIARKEGQASGPRVMVAGHLDEVGFMVTRILDEGFLRFQPLGGWWSQVLPAQRVDVVTDQGVILGVVGSKPPHLLSMEQRKKSIPLEELFIDVGAESEKEARDFGIRPGDVVVPHSPFTVMANPKHWLAKAMDNRLGCAVAVEVLHRLEGVNHPNTVFSVGTVMEEVGRRGAHTATAAVKPDIGFAIDVGISGDTPGIGKNQASCQMGSGPLVVLYDAGHIPHRGLIRLVEETAEEAGIPLQHEWISRGATDASHIHLFDQGVPTVSLGVPARYIHSHASVIHEDDAEQLVDLLVRVIQRLDNRTLEKLIRS</sequence>
<keyword evidence="7" id="KW-0326">Glycosidase</keyword>
<dbReference type="EMBL" id="JAVDQG010000005">
    <property type="protein sequence ID" value="MDR6226532.1"/>
    <property type="molecule type" value="Genomic_DNA"/>
</dbReference>
<dbReference type="InterPro" id="IPR051464">
    <property type="entry name" value="Peptidase_M42_aminopept"/>
</dbReference>
<dbReference type="PANTHER" id="PTHR32481:SF0">
    <property type="entry name" value="AMINOPEPTIDASE YPDE-RELATED"/>
    <property type="match status" value="1"/>
</dbReference>
<evidence type="ECO:0000313" key="7">
    <source>
        <dbReference type="EMBL" id="MDR6226532.1"/>
    </source>
</evidence>
<dbReference type="InterPro" id="IPR008007">
    <property type="entry name" value="Peptidase_M42"/>
</dbReference>
<comment type="caution">
    <text evidence="7">The sequence shown here is derived from an EMBL/GenBank/DDBJ whole genome shotgun (WGS) entry which is preliminary data.</text>
</comment>
<keyword evidence="8" id="KW-1185">Reference proteome</keyword>
<evidence type="ECO:0000256" key="3">
    <source>
        <dbReference type="ARBA" id="ARBA00022670"/>
    </source>
</evidence>
<dbReference type="PIRSF" id="PIRSF001123">
    <property type="entry name" value="PepA_GA"/>
    <property type="match status" value="1"/>
</dbReference>
<evidence type="ECO:0000256" key="6">
    <source>
        <dbReference type="PIRNR" id="PIRNR001123"/>
    </source>
</evidence>
<dbReference type="PANTHER" id="PTHR32481">
    <property type="entry name" value="AMINOPEPTIDASE"/>
    <property type="match status" value="1"/>
</dbReference>
<evidence type="ECO:0000256" key="5">
    <source>
        <dbReference type="ARBA" id="ARBA00022801"/>
    </source>
</evidence>
<keyword evidence="4" id="KW-0479">Metal-binding</keyword>
<dbReference type="SUPFAM" id="SSF53187">
    <property type="entry name" value="Zn-dependent exopeptidases"/>
    <property type="match status" value="1"/>
</dbReference>
<keyword evidence="2" id="KW-0031">Aminopeptidase</keyword>
<evidence type="ECO:0000256" key="1">
    <source>
        <dbReference type="ARBA" id="ARBA00006272"/>
    </source>
</evidence>
<evidence type="ECO:0000256" key="4">
    <source>
        <dbReference type="ARBA" id="ARBA00022723"/>
    </source>
</evidence>
<keyword evidence="5 7" id="KW-0378">Hydrolase</keyword>
<dbReference type="RefSeq" id="WP_309866542.1">
    <property type="nucleotide sequence ID" value="NZ_JAVDQG010000005.1"/>
</dbReference>
<protein>
    <submittedName>
        <fullName evidence="7">Endoglucanase</fullName>
        <ecNumber evidence="7">3.2.1.4</ecNumber>
    </submittedName>
</protein>
<dbReference type="CDD" id="cd05656">
    <property type="entry name" value="M42_Frv"/>
    <property type="match status" value="1"/>
</dbReference>
<dbReference type="Pfam" id="PF05343">
    <property type="entry name" value="Peptidase_M42"/>
    <property type="match status" value="1"/>
</dbReference>
<dbReference type="Proteomes" id="UP001185012">
    <property type="component" value="Unassembled WGS sequence"/>
</dbReference>
<accession>A0ABU1IP25</accession>
<proteinExistence type="inferred from homology"/>
<dbReference type="Gene3D" id="2.40.30.40">
    <property type="entry name" value="Peptidase M42, domain 2"/>
    <property type="match status" value="1"/>
</dbReference>
<comment type="similarity">
    <text evidence="1 6">Belongs to the peptidase M42 family.</text>
</comment>
<dbReference type="InterPro" id="IPR023367">
    <property type="entry name" value="Peptidase_M42_dom2"/>
</dbReference>
<gene>
    <name evidence="7" type="ORF">JOE21_002539</name>
</gene>
<keyword evidence="3" id="KW-0645">Protease</keyword>
<dbReference type="Gene3D" id="3.40.630.10">
    <property type="entry name" value="Zn peptidases"/>
    <property type="match status" value="1"/>
</dbReference>
<evidence type="ECO:0000313" key="8">
    <source>
        <dbReference type="Proteomes" id="UP001185012"/>
    </source>
</evidence>
<dbReference type="GO" id="GO:0008810">
    <property type="term" value="F:cellulase activity"/>
    <property type="evidence" value="ECO:0007669"/>
    <property type="project" value="UniProtKB-EC"/>
</dbReference>
<reference evidence="7 8" key="1">
    <citation type="submission" date="2023-07" db="EMBL/GenBank/DDBJ databases">
        <title>Genomic Encyclopedia of Type Strains, Phase IV (KMG-IV): sequencing the most valuable type-strain genomes for metagenomic binning, comparative biology and taxonomic classification.</title>
        <authorList>
            <person name="Goeker M."/>
        </authorList>
    </citation>
    <scope>NUCLEOTIDE SEQUENCE [LARGE SCALE GENOMIC DNA]</scope>
    <source>
        <strain evidence="7 8">DSM 45903</strain>
    </source>
</reference>
<name>A0ABU1IP25_9BACL</name>
<organism evidence="7 8">
    <name type="scientific">Desmospora profundinema</name>
    <dbReference type="NCBI Taxonomy" id="1571184"/>
    <lineage>
        <taxon>Bacteria</taxon>
        <taxon>Bacillati</taxon>
        <taxon>Bacillota</taxon>
        <taxon>Bacilli</taxon>
        <taxon>Bacillales</taxon>
        <taxon>Thermoactinomycetaceae</taxon>
        <taxon>Desmospora</taxon>
    </lineage>
</organism>
<evidence type="ECO:0000256" key="2">
    <source>
        <dbReference type="ARBA" id="ARBA00022438"/>
    </source>
</evidence>
<dbReference type="SUPFAM" id="SSF101821">
    <property type="entry name" value="Aminopeptidase/glucanase lid domain"/>
    <property type="match status" value="1"/>
</dbReference>
<dbReference type="EC" id="3.2.1.4" evidence="7"/>